<proteinExistence type="predicted"/>
<sequence>MKDLTIEEWDVLLCSTGYLPPRNEEELDFFDEMYDDYKSRIENRYVDVDMILRGACHVVTDYQYVESNHILERAKVAEDIKQEYSMAARNFDKLPKDVLDKMKRQHNKDNKNE</sequence>
<dbReference type="Proteomes" id="UP000215155">
    <property type="component" value="Unassembled WGS sequence"/>
</dbReference>
<dbReference type="EMBL" id="NMPZ01000019">
    <property type="protein sequence ID" value="OXL43348.1"/>
    <property type="molecule type" value="Genomic_DNA"/>
</dbReference>
<dbReference type="RefSeq" id="WP_089544592.1">
    <property type="nucleotide sequence ID" value="NZ_NMPZ01000019.1"/>
</dbReference>
<protein>
    <submittedName>
        <fullName evidence="1">Uncharacterized protein</fullName>
    </submittedName>
</protein>
<accession>A0AA91YWF5</accession>
<organism evidence="1 2">
    <name type="scientific">Segatella copri</name>
    <dbReference type="NCBI Taxonomy" id="165179"/>
    <lineage>
        <taxon>Bacteria</taxon>
        <taxon>Pseudomonadati</taxon>
        <taxon>Bacteroidota</taxon>
        <taxon>Bacteroidia</taxon>
        <taxon>Bacteroidales</taxon>
        <taxon>Prevotellaceae</taxon>
        <taxon>Segatella</taxon>
    </lineage>
</organism>
<name>A0AA91YWF5_9BACT</name>
<dbReference type="AlphaFoldDB" id="A0AA91YWF5"/>
<reference evidence="1 2" key="1">
    <citation type="submission" date="2017-07" db="EMBL/GenBank/DDBJ databases">
        <title>Draft genome sequence of Prevotella copri isolated from the gut of healthy adult Indian.</title>
        <authorList>
            <person name="Das B."/>
            <person name="Bag S."/>
            <person name="Ghosh T.S."/>
        </authorList>
    </citation>
    <scope>NUCLEOTIDE SEQUENCE [LARGE SCALE GENOMIC DNA]</scope>
    <source>
        <strain evidence="1 2">Indica</strain>
    </source>
</reference>
<evidence type="ECO:0000313" key="2">
    <source>
        <dbReference type="Proteomes" id="UP000215155"/>
    </source>
</evidence>
<gene>
    <name evidence="1" type="ORF">CFT61_11665</name>
</gene>
<evidence type="ECO:0000313" key="1">
    <source>
        <dbReference type="EMBL" id="OXL43348.1"/>
    </source>
</evidence>
<comment type="caution">
    <text evidence="1">The sequence shown here is derived from an EMBL/GenBank/DDBJ whole genome shotgun (WGS) entry which is preliminary data.</text>
</comment>